<name>W1XIT7_9ZZZZ</name>
<sequence>MFEDFVIEIVCASNALFVPRITFYGRWGIVC</sequence>
<feature type="non-terminal residue" evidence="1">
    <location>
        <position position="31"/>
    </location>
</feature>
<protein>
    <submittedName>
        <fullName evidence="1">Uncharacterized protein</fullName>
    </submittedName>
</protein>
<reference evidence="1" key="1">
    <citation type="submission" date="2013-12" db="EMBL/GenBank/DDBJ databases">
        <title>A Varibaculum cambriense genome reconstructed from a premature infant gut community with otherwise low bacterial novelty that shifts toward anaerobic metabolism during the third week of life.</title>
        <authorList>
            <person name="Brown C.T."/>
            <person name="Sharon I."/>
            <person name="Thomas B.C."/>
            <person name="Castelle C.J."/>
            <person name="Morowitz M.J."/>
            <person name="Banfield J.F."/>
        </authorList>
    </citation>
    <scope>NUCLEOTIDE SEQUENCE</scope>
</reference>
<comment type="caution">
    <text evidence="1">The sequence shown here is derived from an EMBL/GenBank/DDBJ whole genome shotgun (WGS) entry which is preliminary data.</text>
</comment>
<accession>W1XIT7</accession>
<dbReference type="AlphaFoldDB" id="W1XIT7"/>
<evidence type="ECO:0000313" key="1">
    <source>
        <dbReference type="EMBL" id="ETJ30187.1"/>
    </source>
</evidence>
<dbReference type="EMBL" id="AZMM01015297">
    <property type="protein sequence ID" value="ETJ30187.1"/>
    <property type="molecule type" value="Genomic_DNA"/>
</dbReference>
<organism evidence="1">
    <name type="scientific">human gut metagenome</name>
    <dbReference type="NCBI Taxonomy" id="408170"/>
    <lineage>
        <taxon>unclassified sequences</taxon>
        <taxon>metagenomes</taxon>
        <taxon>organismal metagenomes</taxon>
    </lineage>
</organism>
<proteinExistence type="predicted"/>
<gene>
    <name evidence="1" type="ORF">Q604_UNBC15297G0001</name>
</gene>